<reference evidence="1" key="1">
    <citation type="journal article" date="2015" name="Genome Announc.">
        <title>Complete Genome Sequence of the Bacteriochlorophyll b-Producing Photosynthetic Bacterium Blastochloris viridis.</title>
        <authorList>
            <person name="Tsukatani Y."/>
            <person name="Hirose Y."/>
            <person name="Harada J."/>
            <person name="Misawa N."/>
            <person name="Mori K."/>
            <person name="Inoue K."/>
            <person name="Tamiaki H."/>
        </authorList>
    </citation>
    <scope>NUCLEOTIDE SEQUENCE [LARGE SCALE GENOMIC DNA]</scope>
    <source>
        <strain evidence="1">DSM 133</strain>
    </source>
</reference>
<proteinExistence type="predicted"/>
<organism evidence="1">
    <name type="scientific">Blastochloris viridis</name>
    <name type="common">Rhodopseudomonas viridis</name>
    <dbReference type="NCBI Taxonomy" id="1079"/>
    <lineage>
        <taxon>Bacteria</taxon>
        <taxon>Pseudomonadati</taxon>
        <taxon>Pseudomonadota</taxon>
        <taxon>Alphaproteobacteria</taxon>
        <taxon>Hyphomicrobiales</taxon>
        <taxon>Blastochloridaceae</taxon>
        <taxon>Blastochloris</taxon>
    </lineage>
</organism>
<accession>A0A182CYI2</accession>
<protein>
    <submittedName>
        <fullName evidence="1">Uncharacterized protein</fullName>
    </submittedName>
</protein>
<name>A0A182CYI2_BLAVI</name>
<dbReference type="EMBL" id="AP014854">
    <property type="protein sequence ID" value="BAR98194.1"/>
    <property type="molecule type" value="Genomic_DNA"/>
</dbReference>
<gene>
    <name evidence="1" type="ORF">BV133_601</name>
</gene>
<dbReference type="AlphaFoldDB" id="A0A182CYI2"/>
<sequence length="90" mass="9887">MMLVIIINIANPFKNDCEIGPESINGFAITRIIEKHSINSKTDADCLNPNFVLLNTGIFAISSYLLSSIYKFEADASVIVTIIPIKLINS</sequence>
<evidence type="ECO:0000313" key="1">
    <source>
        <dbReference type="EMBL" id="BAR98194.1"/>
    </source>
</evidence>